<dbReference type="GO" id="GO:0005576">
    <property type="term" value="C:extracellular region"/>
    <property type="evidence" value="ECO:0007669"/>
    <property type="project" value="UniProtKB-SubCell"/>
</dbReference>
<reference evidence="9" key="1">
    <citation type="submission" date="2019-08" db="EMBL/GenBank/DDBJ databases">
        <authorList>
            <person name="Kucharzyk K."/>
            <person name="Murdoch R.W."/>
            <person name="Higgins S."/>
            <person name="Loffler F."/>
        </authorList>
    </citation>
    <scope>NUCLEOTIDE SEQUENCE</scope>
</reference>
<accession>A0A644W2T9</accession>
<evidence type="ECO:0000259" key="6">
    <source>
        <dbReference type="Pfam" id="PF00460"/>
    </source>
</evidence>
<dbReference type="GO" id="GO:0005198">
    <property type="term" value="F:structural molecule activity"/>
    <property type="evidence" value="ECO:0007669"/>
    <property type="project" value="InterPro"/>
</dbReference>
<evidence type="ECO:0000256" key="1">
    <source>
        <dbReference type="ARBA" id="ARBA00004365"/>
    </source>
</evidence>
<proteinExistence type="inferred from homology"/>
<evidence type="ECO:0000259" key="8">
    <source>
        <dbReference type="Pfam" id="PF22638"/>
    </source>
</evidence>
<dbReference type="PANTHER" id="PTHR30033">
    <property type="entry name" value="FLAGELLAR HOOK-ASSOCIATED PROTEIN 1"/>
    <property type="match status" value="1"/>
</dbReference>
<keyword evidence="9" id="KW-0282">Flagellum</keyword>
<name>A0A644W2T9_9ZZZZ</name>
<sequence>MGSTFGGLNTVVRGLYAQQVALDTVGHNISNANTEGYSRQNVNMATTSNQTVYGSRGMMQVGTGVNVESIMRARDTFVDKQMWKETSSLGYGQSMMDTLAKVEGVFQEPTATGFQTVLNKFWTSLQTLAANASDEGARATVRQRGVEVVNALTHASQQLKDMAADMNSVIDIKVSKVNQITSEISTLNRQISNIEVGGVDHANDLRDKRDLLVDQLSTIMNVNVNEDKDGNYSIQSAGITLVNGYGTTKLGTVSAQTMPYNYEIKNVVVENTTGPELVFKSGELKALLDARDSDDTSGKAYKGIKGYLDNLNTISQFLLQDFNEAHKAGYGTDNSTNTNFFGTGEVDYTSNPVSDWIAELKVNSELFDPANGLAKIAAKTLAGNIVVAHSTGNGGTATVNVSGSYTATDPANVMVQITGTAGDKVTGFQYSTDGGSNWTPVVAPAGTGNFTVNGLSIDFTVADSANNKVYTATPLAGDSYTFTVPQGNAAGDNAIVLGNWLKTEKGDPLLGDASLESYYSTVISSLGVQAQDSKRLTENQKTLVGQITNWRESTAGVNMDEEMTNMIRFQKGYNAAARIMTTMDEMLDKLINGTGIVGR</sequence>
<organism evidence="9">
    <name type="scientific">bioreactor metagenome</name>
    <dbReference type="NCBI Taxonomy" id="1076179"/>
    <lineage>
        <taxon>unclassified sequences</taxon>
        <taxon>metagenomes</taxon>
        <taxon>ecological metagenomes</taxon>
    </lineage>
</organism>
<comment type="caution">
    <text evidence="9">The sequence shown here is derived from an EMBL/GenBank/DDBJ whole genome shotgun (WGS) entry which is preliminary data.</text>
</comment>
<keyword evidence="9" id="KW-0969">Cilium</keyword>
<gene>
    <name evidence="9" type="primary">flgK_3</name>
    <name evidence="9" type="ORF">SDC9_44041</name>
</gene>
<evidence type="ECO:0000256" key="3">
    <source>
        <dbReference type="ARBA" id="ARBA00009677"/>
    </source>
</evidence>
<feature type="domain" description="Flagellar hook-associated protein FlgK helical" evidence="8">
    <location>
        <begin position="99"/>
        <end position="341"/>
    </location>
</feature>
<dbReference type="GO" id="GO:0009424">
    <property type="term" value="C:bacterial-type flagellum hook"/>
    <property type="evidence" value="ECO:0007669"/>
    <property type="project" value="InterPro"/>
</dbReference>
<dbReference type="GO" id="GO:0044780">
    <property type="term" value="P:bacterial-type flagellum assembly"/>
    <property type="evidence" value="ECO:0007669"/>
    <property type="project" value="InterPro"/>
</dbReference>
<evidence type="ECO:0000256" key="2">
    <source>
        <dbReference type="ARBA" id="ARBA00004613"/>
    </source>
</evidence>
<dbReference type="Pfam" id="PF22638">
    <property type="entry name" value="FlgK_D1"/>
    <property type="match status" value="1"/>
</dbReference>
<dbReference type="InterPro" id="IPR010930">
    <property type="entry name" value="Flg_bb/hook_C_dom"/>
</dbReference>
<feature type="domain" description="Flagellar basal-body/hook protein C-terminal" evidence="7">
    <location>
        <begin position="554"/>
        <end position="592"/>
    </location>
</feature>
<keyword evidence="4" id="KW-0964">Secreted</keyword>
<evidence type="ECO:0000259" key="7">
    <source>
        <dbReference type="Pfam" id="PF06429"/>
    </source>
</evidence>
<keyword evidence="5" id="KW-0975">Bacterial flagellum</keyword>
<evidence type="ECO:0000256" key="4">
    <source>
        <dbReference type="ARBA" id="ARBA00022525"/>
    </source>
</evidence>
<dbReference type="EMBL" id="VSSQ01000576">
    <property type="protein sequence ID" value="MPL97846.1"/>
    <property type="molecule type" value="Genomic_DNA"/>
</dbReference>
<feature type="domain" description="Flagellar basal body rod protein N-terminal" evidence="6">
    <location>
        <begin position="8"/>
        <end position="37"/>
    </location>
</feature>
<dbReference type="AlphaFoldDB" id="A0A644W2T9"/>
<dbReference type="PRINTS" id="PR01005">
    <property type="entry name" value="FLGHOOKAP1"/>
</dbReference>
<dbReference type="Pfam" id="PF00460">
    <property type="entry name" value="Flg_bb_rod"/>
    <property type="match status" value="1"/>
</dbReference>
<protein>
    <submittedName>
        <fullName evidence="9">Flagellar hook-associated protein 1</fullName>
    </submittedName>
</protein>
<dbReference type="InterPro" id="IPR053927">
    <property type="entry name" value="FlgK_helical"/>
</dbReference>
<dbReference type="PANTHER" id="PTHR30033:SF1">
    <property type="entry name" value="FLAGELLAR HOOK-ASSOCIATED PROTEIN 1"/>
    <property type="match status" value="1"/>
</dbReference>
<evidence type="ECO:0000313" key="9">
    <source>
        <dbReference type="EMBL" id="MPL97846.1"/>
    </source>
</evidence>
<keyword evidence="9" id="KW-0966">Cell projection</keyword>
<comment type="subcellular location">
    <subcellularLocation>
        <location evidence="1">Bacterial flagellum</location>
    </subcellularLocation>
    <subcellularLocation>
        <location evidence="2">Secreted</location>
    </subcellularLocation>
</comment>
<dbReference type="InterPro" id="IPR002371">
    <property type="entry name" value="FlgK"/>
</dbReference>
<dbReference type="Pfam" id="PF06429">
    <property type="entry name" value="Flg_bbr_C"/>
    <property type="match status" value="1"/>
</dbReference>
<dbReference type="SUPFAM" id="SSF64518">
    <property type="entry name" value="Phase 1 flagellin"/>
    <property type="match status" value="1"/>
</dbReference>
<comment type="similarity">
    <text evidence="3">Belongs to the flagella basal body rod proteins family.</text>
</comment>
<evidence type="ECO:0000256" key="5">
    <source>
        <dbReference type="ARBA" id="ARBA00023143"/>
    </source>
</evidence>
<dbReference type="InterPro" id="IPR001444">
    <property type="entry name" value="Flag_bb_rod_N"/>
</dbReference>
<dbReference type="NCBIfam" id="TIGR02492">
    <property type="entry name" value="flgK_ends"/>
    <property type="match status" value="1"/>
</dbReference>